<proteinExistence type="predicted"/>
<name>A0A5C3P0S5_9APHY</name>
<feature type="region of interest" description="Disordered" evidence="1">
    <location>
        <begin position="1"/>
        <end position="25"/>
    </location>
</feature>
<dbReference type="AlphaFoldDB" id="A0A5C3P0S5"/>
<protein>
    <submittedName>
        <fullName evidence="2">Uncharacterized protein</fullName>
    </submittedName>
</protein>
<sequence length="71" mass="7698">MMSSSRRRAEREHERARRDACRPGTDVNLPWAAFPPLPANAPVFPSVVQQPRRAAVTGTVPTSVAATVKAC</sequence>
<accession>A0A5C3P0S5</accession>
<dbReference type="InParanoid" id="A0A5C3P0S5"/>
<keyword evidence="3" id="KW-1185">Reference proteome</keyword>
<reference evidence="2 3" key="1">
    <citation type="journal article" date="2019" name="Nat. Ecol. Evol.">
        <title>Megaphylogeny resolves global patterns of mushroom evolution.</title>
        <authorList>
            <person name="Varga T."/>
            <person name="Krizsan K."/>
            <person name="Foldi C."/>
            <person name="Dima B."/>
            <person name="Sanchez-Garcia M."/>
            <person name="Sanchez-Ramirez S."/>
            <person name="Szollosi G.J."/>
            <person name="Szarkandi J.G."/>
            <person name="Papp V."/>
            <person name="Albert L."/>
            <person name="Andreopoulos W."/>
            <person name="Angelini C."/>
            <person name="Antonin V."/>
            <person name="Barry K.W."/>
            <person name="Bougher N.L."/>
            <person name="Buchanan P."/>
            <person name="Buyck B."/>
            <person name="Bense V."/>
            <person name="Catcheside P."/>
            <person name="Chovatia M."/>
            <person name="Cooper J."/>
            <person name="Damon W."/>
            <person name="Desjardin D."/>
            <person name="Finy P."/>
            <person name="Geml J."/>
            <person name="Haridas S."/>
            <person name="Hughes K."/>
            <person name="Justo A."/>
            <person name="Karasinski D."/>
            <person name="Kautmanova I."/>
            <person name="Kiss B."/>
            <person name="Kocsube S."/>
            <person name="Kotiranta H."/>
            <person name="LaButti K.M."/>
            <person name="Lechner B.E."/>
            <person name="Liimatainen K."/>
            <person name="Lipzen A."/>
            <person name="Lukacs Z."/>
            <person name="Mihaltcheva S."/>
            <person name="Morgado L.N."/>
            <person name="Niskanen T."/>
            <person name="Noordeloos M.E."/>
            <person name="Ohm R.A."/>
            <person name="Ortiz-Santana B."/>
            <person name="Ovrebo C."/>
            <person name="Racz N."/>
            <person name="Riley R."/>
            <person name="Savchenko A."/>
            <person name="Shiryaev A."/>
            <person name="Soop K."/>
            <person name="Spirin V."/>
            <person name="Szebenyi C."/>
            <person name="Tomsovsky M."/>
            <person name="Tulloss R.E."/>
            <person name="Uehling J."/>
            <person name="Grigoriev I.V."/>
            <person name="Vagvolgyi C."/>
            <person name="Papp T."/>
            <person name="Martin F.M."/>
            <person name="Miettinen O."/>
            <person name="Hibbett D.S."/>
            <person name="Nagy L.G."/>
        </authorList>
    </citation>
    <scope>NUCLEOTIDE SEQUENCE [LARGE SCALE GENOMIC DNA]</scope>
    <source>
        <strain evidence="2 3">HHB13444</strain>
    </source>
</reference>
<evidence type="ECO:0000313" key="3">
    <source>
        <dbReference type="Proteomes" id="UP000308197"/>
    </source>
</evidence>
<feature type="compositionally biased region" description="Basic and acidic residues" evidence="1">
    <location>
        <begin position="7"/>
        <end position="21"/>
    </location>
</feature>
<evidence type="ECO:0000256" key="1">
    <source>
        <dbReference type="SAM" id="MobiDB-lite"/>
    </source>
</evidence>
<dbReference type="Proteomes" id="UP000308197">
    <property type="component" value="Unassembled WGS sequence"/>
</dbReference>
<dbReference type="EMBL" id="ML211509">
    <property type="protein sequence ID" value="TFK82208.1"/>
    <property type="molecule type" value="Genomic_DNA"/>
</dbReference>
<gene>
    <name evidence="2" type="ORF">K466DRAFT_590694</name>
</gene>
<organism evidence="2 3">
    <name type="scientific">Polyporus arcularius HHB13444</name>
    <dbReference type="NCBI Taxonomy" id="1314778"/>
    <lineage>
        <taxon>Eukaryota</taxon>
        <taxon>Fungi</taxon>
        <taxon>Dikarya</taxon>
        <taxon>Basidiomycota</taxon>
        <taxon>Agaricomycotina</taxon>
        <taxon>Agaricomycetes</taxon>
        <taxon>Polyporales</taxon>
        <taxon>Polyporaceae</taxon>
        <taxon>Polyporus</taxon>
    </lineage>
</organism>
<evidence type="ECO:0000313" key="2">
    <source>
        <dbReference type="EMBL" id="TFK82208.1"/>
    </source>
</evidence>